<feature type="transmembrane region" description="Helical" evidence="1">
    <location>
        <begin position="64"/>
        <end position="87"/>
    </location>
</feature>
<sequence length="449" mass="52534">MWQLKEDIYSLFQSEKYAPINGMRSISCLAIISLHIGQLLNSFIPPYPHIQWMTYLNSYTYRLSALEGLLLETFFMLSGFLLTLKFIQHRDSFSLKEYPLYIMKRACRYWPGILLITIIMLILGESQGNWTSFWLFYQNYISTDQWSWGFVILWSVSLDMQLHIILPIILHIVISSKSNYQRTYLALYILVILSIVYVMLVFNPKTMNLLVHVYHNNALALGMPQRFIDWVTNEYNVTLGFEKVIDPSPIKSFAELIYLSIPGRYSSFIIGSILAFNLINAKNNTMIRYGTIKKYTYLTFIFLFMIISTIPTEPNEISDVVLTIMVSILRQIFSISQAFILFSAICPSTHPYYSPWIRSFLSHPVWTPLAKLSYYIYIIHCRIALELIMTHSHIFDPTRYSIDILTIICLILVFIICLIISVIWFIFVEKPFQRLINKQLSSHEKLHAT</sequence>
<keyword evidence="1" id="KW-1133">Transmembrane helix</keyword>
<feature type="transmembrane region" description="Helical" evidence="1">
    <location>
        <begin position="185"/>
        <end position="202"/>
    </location>
</feature>
<reference evidence="3" key="1">
    <citation type="submission" date="2021-02" db="EMBL/GenBank/DDBJ databases">
        <authorList>
            <person name="Nowell W R."/>
        </authorList>
    </citation>
    <scope>NUCLEOTIDE SEQUENCE</scope>
</reference>
<feature type="transmembrane region" description="Helical" evidence="1">
    <location>
        <begin position="146"/>
        <end position="173"/>
    </location>
</feature>
<feature type="transmembrane region" description="Helical" evidence="1">
    <location>
        <begin position="108"/>
        <end position="126"/>
    </location>
</feature>
<accession>A0A813Q2Q6</accession>
<evidence type="ECO:0000259" key="2">
    <source>
        <dbReference type="Pfam" id="PF01757"/>
    </source>
</evidence>
<dbReference type="EMBL" id="CAJNOM010000006">
    <property type="protein sequence ID" value="CAF0761115.1"/>
    <property type="molecule type" value="Genomic_DNA"/>
</dbReference>
<proteinExistence type="predicted"/>
<feature type="transmembrane region" description="Helical" evidence="1">
    <location>
        <begin position="265"/>
        <end position="283"/>
    </location>
</feature>
<organism evidence="3 5">
    <name type="scientific">Adineta steineri</name>
    <dbReference type="NCBI Taxonomy" id="433720"/>
    <lineage>
        <taxon>Eukaryota</taxon>
        <taxon>Metazoa</taxon>
        <taxon>Spiralia</taxon>
        <taxon>Gnathifera</taxon>
        <taxon>Rotifera</taxon>
        <taxon>Eurotatoria</taxon>
        <taxon>Bdelloidea</taxon>
        <taxon>Adinetida</taxon>
        <taxon>Adinetidae</taxon>
        <taxon>Adineta</taxon>
    </lineage>
</organism>
<gene>
    <name evidence="4" type="ORF">BJG266_LOCUS4969</name>
    <name evidence="3" type="ORF">QVE165_LOCUS2063</name>
</gene>
<dbReference type="Proteomes" id="UP000663832">
    <property type="component" value="Unassembled WGS sequence"/>
</dbReference>
<keyword evidence="1" id="KW-0472">Membrane</keyword>
<keyword evidence="5" id="KW-1185">Reference proteome</keyword>
<dbReference type="EMBL" id="CAJNOI010000012">
    <property type="protein sequence ID" value="CAF0796611.1"/>
    <property type="molecule type" value="Genomic_DNA"/>
</dbReference>
<feature type="transmembrane region" description="Helical" evidence="1">
    <location>
        <begin position="26"/>
        <end position="44"/>
    </location>
</feature>
<dbReference type="PANTHER" id="PTHR11161:SF12">
    <property type="entry name" value="ACYLTRANSFERASE 3 DOMAIN-CONTAINING PROTEIN-RELATED"/>
    <property type="match status" value="1"/>
</dbReference>
<dbReference type="Proteomes" id="UP000663877">
    <property type="component" value="Unassembled WGS sequence"/>
</dbReference>
<feature type="transmembrane region" description="Helical" evidence="1">
    <location>
        <begin position="404"/>
        <end position="428"/>
    </location>
</feature>
<feature type="domain" description="Acyltransferase 3" evidence="2">
    <location>
        <begin position="20"/>
        <end position="422"/>
    </location>
</feature>
<evidence type="ECO:0000256" key="1">
    <source>
        <dbReference type="SAM" id="Phobius"/>
    </source>
</evidence>
<dbReference type="GO" id="GO:0016747">
    <property type="term" value="F:acyltransferase activity, transferring groups other than amino-acyl groups"/>
    <property type="evidence" value="ECO:0007669"/>
    <property type="project" value="InterPro"/>
</dbReference>
<evidence type="ECO:0000313" key="5">
    <source>
        <dbReference type="Proteomes" id="UP000663832"/>
    </source>
</evidence>
<dbReference type="AlphaFoldDB" id="A0A813Q2Q6"/>
<name>A0A813Q2Q6_9BILA</name>
<evidence type="ECO:0000313" key="4">
    <source>
        <dbReference type="EMBL" id="CAF0796611.1"/>
    </source>
</evidence>
<dbReference type="InterPro" id="IPR052728">
    <property type="entry name" value="O2_lipid_transport_reg"/>
</dbReference>
<evidence type="ECO:0000313" key="3">
    <source>
        <dbReference type="EMBL" id="CAF0761115.1"/>
    </source>
</evidence>
<keyword evidence="1" id="KW-0812">Transmembrane</keyword>
<dbReference type="Pfam" id="PF01757">
    <property type="entry name" value="Acyl_transf_3"/>
    <property type="match status" value="1"/>
</dbReference>
<dbReference type="OrthoDB" id="118951at2759"/>
<dbReference type="PANTHER" id="PTHR11161">
    <property type="entry name" value="O-ACYLTRANSFERASE"/>
    <property type="match status" value="1"/>
</dbReference>
<protein>
    <recommendedName>
        <fullName evidence="2">Acyltransferase 3 domain-containing protein</fullName>
    </recommendedName>
</protein>
<dbReference type="InterPro" id="IPR002656">
    <property type="entry name" value="Acyl_transf_3_dom"/>
</dbReference>
<feature type="transmembrane region" description="Helical" evidence="1">
    <location>
        <begin position="374"/>
        <end position="392"/>
    </location>
</feature>
<feature type="transmembrane region" description="Helical" evidence="1">
    <location>
        <begin position="295"/>
        <end position="312"/>
    </location>
</feature>
<comment type="caution">
    <text evidence="3">The sequence shown here is derived from an EMBL/GenBank/DDBJ whole genome shotgun (WGS) entry which is preliminary data.</text>
</comment>